<organism evidence="4 5">
    <name type="scientific">Streptomyces rubradiris</name>
    <name type="common">Streptomyces achromogenes subsp. rubradiris</name>
    <dbReference type="NCBI Taxonomy" id="285531"/>
    <lineage>
        <taxon>Bacteria</taxon>
        <taxon>Bacillati</taxon>
        <taxon>Actinomycetota</taxon>
        <taxon>Actinomycetes</taxon>
        <taxon>Kitasatosporales</taxon>
        <taxon>Streptomycetaceae</taxon>
        <taxon>Streptomyces</taxon>
    </lineage>
</organism>
<name>A0ABQ3RLM0_STRRR</name>
<dbReference type="EMBL" id="BNEA01000015">
    <property type="protein sequence ID" value="GHI56715.1"/>
    <property type="molecule type" value="Genomic_DNA"/>
</dbReference>
<dbReference type="InterPro" id="IPR036890">
    <property type="entry name" value="HATPase_C_sf"/>
</dbReference>
<evidence type="ECO:0000256" key="2">
    <source>
        <dbReference type="SAM" id="MobiDB-lite"/>
    </source>
</evidence>
<feature type="region of interest" description="Disordered" evidence="2">
    <location>
        <begin position="290"/>
        <end position="314"/>
    </location>
</feature>
<evidence type="ECO:0000313" key="4">
    <source>
        <dbReference type="EMBL" id="GHI56715.1"/>
    </source>
</evidence>
<sequence>MALVVAQEVPTSSSMAVPHGPAGVGEARHRMRAQLRGGGVAESVIDDAVLILSELLSNACRHGRPLGDAPAGNGDVRAAWRVDARGRLLVEVTDGGGPTRPAPATPSVTAHGGRGLNIITALADDWGVRDDVEGEVTVWVLVHGDVHDPDAGHSHDAFATRVTRPRTGKTPLPDLALPSVATTSEVALPSVAAASQAALPGATAVSGAGLPGATAGDVALPPLPAANGAPPDASGRDAPGRDAPVRDAPLTGISEASLPGIPDTTTLDTALTAASDTALTGMTAPDVPLSGLTGPGLTGPGLASPGPSLPDLSGLDFADAFEDFEDLD</sequence>
<keyword evidence="5" id="KW-1185">Reference proteome</keyword>
<dbReference type="SUPFAM" id="SSF55874">
    <property type="entry name" value="ATPase domain of HSP90 chaperone/DNA topoisomerase II/histidine kinase"/>
    <property type="match status" value="1"/>
</dbReference>
<dbReference type="Proteomes" id="UP000646738">
    <property type="component" value="Unassembled WGS sequence"/>
</dbReference>
<keyword evidence="1" id="KW-0808">Transferase</keyword>
<dbReference type="Gene3D" id="3.30.565.10">
    <property type="entry name" value="Histidine kinase-like ATPase, C-terminal domain"/>
    <property type="match status" value="1"/>
</dbReference>
<proteinExistence type="predicted"/>
<comment type="caution">
    <text evidence="4">The sequence shown here is derived from an EMBL/GenBank/DDBJ whole genome shotgun (WGS) entry which is preliminary data.</text>
</comment>
<feature type="compositionally biased region" description="Basic and acidic residues" evidence="2">
    <location>
        <begin position="234"/>
        <end position="245"/>
    </location>
</feature>
<feature type="compositionally biased region" description="Low complexity" evidence="2">
    <location>
        <begin position="300"/>
        <end position="314"/>
    </location>
</feature>
<reference evidence="5" key="1">
    <citation type="submission" date="2023-07" db="EMBL/GenBank/DDBJ databases">
        <title>Whole genome shotgun sequence of Streptomyces achromogenes subsp. rubradiris NBRC 14000.</title>
        <authorList>
            <person name="Komaki H."/>
            <person name="Tamura T."/>
        </authorList>
    </citation>
    <scope>NUCLEOTIDE SEQUENCE [LARGE SCALE GENOMIC DNA]</scope>
    <source>
        <strain evidence="5">NBRC 14000</strain>
    </source>
</reference>
<gene>
    <name evidence="4" type="ORF">Srubr_65610</name>
</gene>
<dbReference type="Pfam" id="PF13581">
    <property type="entry name" value="HATPase_c_2"/>
    <property type="match status" value="1"/>
</dbReference>
<feature type="domain" description="Histidine kinase/HSP90-like ATPase" evidence="3">
    <location>
        <begin position="21"/>
        <end position="136"/>
    </location>
</feature>
<dbReference type="InterPro" id="IPR003594">
    <property type="entry name" value="HATPase_dom"/>
</dbReference>
<evidence type="ECO:0000313" key="5">
    <source>
        <dbReference type="Proteomes" id="UP000646738"/>
    </source>
</evidence>
<keyword evidence="1" id="KW-0418">Kinase</keyword>
<feature type="region of interest" description="Disordered" evidence="2">
    <location>
        <begin position="221"/>
        <end position="264"/>
    </location>
</feature>
<keyword evidence="1" id="KW-0723">Serine/threonine-protein kinase</keyword>
<dbReference type="InterPro" id="IPR050267">
    <property type="entry name" value="Anti-sigma-factor_SerPK"/>
</dbReference>
<protein>
    <recommendedName>
        <fullName evidence="3">Histidine kinase/HSP90-like ATPase domain-containing protein</fullName>
    </recommendedName>
</protein>
<evidence type="ECO:0000259" key="3">
    <source>
        <dbReference type="Pfam" id="PF13581"/>
    </source>
</evidence>
<accession>A0ABQ3RLM0</accession>
<dbReference type="PANTHER" id="PTHR35526">
    <property type="entry name" value="ANTI-SIGMA-F FACTOR RSBW-RELATED"/>
    <property type="match status" value="1"/>
</dbReference>
<dbReference type="PANTHER" id="PTHR35526:SF3">
    <property type="entry name" value="ANTI-SIGMA-F FACTOR RSBW"/>
    <property type="match status" value="1"/>
</dbReference>
<dbReference type="CDD" id="cd16936">
    <property type="entry name" value="HATPase_RsbW-like"/>
    <property type="match status" value="1"/>
</dbReference>
<evidence type="ECO:0000256" key="1">
    <source>
        <dbReference type="ARBA" id="ARBA00022527"/>
    </source>
</evidence>